<organism evidence="2 3">
    <name type="scientific">Coleophoma cylindrospora</name>
    <dbReference type="NCBI Taxonomy" id="1849047"/>
    <lineage>
        <taxon>Eukaryota</taxon>
        <taxon>Fungi</taxon>
        <taxon>Dikarya</taxon>
        <taxon>Ascomycota</taxon>
        <taxon>Pezizomycotina</taxon>
        <taxon>Leotiomycetes</taxon>
        <taxon>Helotiales</taxon>
        <taxon>Dermateaceae</taxon>
        <taxon>Coleophoma</taxon>
    </lineage>
</organism>
<keyword evidence="3" id="KW-1185">Reference proteome</keyword>
<evidence type="ECO:0000313" key="2">
    <source>
        <dbReference type="EMBL" id="RDW58060.1"/>
    </source>
</evidence>
<dbReference type="OrthoDB" id="10370280at2759"/>
<gene>
    <name evidence="2" type="ORF">BP6252_13471</name>
</gene>
<sequence length="195" mass="20307">MFFHKALISLLASLLSLTAALPLDTTPFSLTTVEGALIIAPTESLASGPSSTYTSKCTAYTNGYPCSPIPAPTSTPTTTPLIKDINRSISLQIPSSSPCPTLLFIPLNQHLPQIQAGNATITVYTSTATHTLSLDCHGCNPELAPMPAPHFGHGPVVHFVTTITVEGVRDITTAVCESSMDDSDKAVAVATTLSG</sequence>
<reference evidence="2 3" key="1">
    <citation type="journal article" date="2018" name="IMA Fungus">
        <title>IMA Genome-F 9: Draft genome sequence of Annulohypoxylon stygium, Aspergillus mulundensis, Berkeleyomyces basicola (syn. Thielaviopsis basicola), Ceratocystis smalleyi, two Cercospora beticola strains, Coleophoma cylindrospora, Fusarium fracticaudum, Phialophora cf. hyalina, and Morchella septimelata.</title>
        <authorList>
            <person name="Wingfield B.D."/>
            <person name="Bills G.F."/>
            <person name="Dong Y."/>
            <person name="Huang W."/>
            <person name="Nel W.J."/>
            <person name="Swalarsk-Parry B.S."/>
            <person name="Vaghefi N."/>
            <person name="Wilken P.M."/>
            <person name="An Z."/>
            <person name="de Beer Z.W."/>
            <person name="De Vos L."/>
            <person name="Chen L."/>
            <person name="Duong T.A."/>
            <person name="Gao Y."/>
            <person name="Hammerbacher A."/>
            <person name="Kikkert J.R."/>
            <person name="Li Y."/>
            <person name="Li H."/>
            <person name="Li K."/>
            <person name="Li Q."/>
            <person name="Liu X."/>
            <person name="Ma X."/>
            <person name="Naidoo K."/>
            <person name="Pethybridge S.J."/>
            <person name="Sun J."/>
            <person name="Steenkamp E.T."/>
            <person name="van der Nest M.A."/>
            <person name="van Wyk S."/>
            <person name="Wingfield M.J."/>
            <person name="Xiong C."/>
            <person name="Yue Q."/>
            <person name="Zhang X."/>
        </authorList>
    </citation>
    <scope>NUCLEOTIDE SEQUENCE [LARGE SCALE GENOMIC DNA]</scope>
    <source>
        <strain evidence="2 3">BP6252</strain>
    </source>
</reference>
<dbReference type="Proteomes" id="UP000256645">
    <property type="component" value="Unassembled WGS sequence"/>
</dbReference>
<name>A0A3D8Q8Q8_9HELO</name>
<proteinExistence type="predicted"/>
<dbReference type="AlphaFoldDB" id="A0A3D8Q8Q8"/>
<comment type="caution">
    <text evidence="2">The sequence shown here is derived from an EMBL/GenBank/DDBJ whole genome shotgun (WGS) entry which is preliminary data.</text>
</comment>
<protein>
    <recommendedName>
        <fullName evidence="4">Ig-like domain-containing protein</fullName>
    </recommendedName>
</protein>
<dbReference type="EMBL" id="PDLM01000018">
    <property type="protein sequence ID" value="RDW58060.1"/>
    <property type="molecule type" value="Genomic_DNA"/>
</dbReference>
<evidence type="ECO:0008006" key="4">
    <source>
        <dbReference type="Google" id="ProtNLM"/>
    </source>
</evidence>
<evidence type="ECO:0000313" key="3">
    <source>
        <dbReference type="Proteomes" id="UP000256645"/>
    </source>
</evidence>
<keyword evidence="1" id="KW-0732">Signal</keyword>
<feature type="chain" id="PRO_5017556867" description="Ig-like domain-containing protein" evidence="1">
    <location>
        <begin position="21"/>
        <end position="195"/>
    </location>
</feature>
<feature type="signal peptide" evidence="1">
    <location>
        <begin position="1"/>
        <end position="20"/>
    </location>
</feature>
<accession>A0A3D8Q8Q8</accession>
<evidence type="ECO:0000256" key="1">
    <source>
        <dbReference type="SAM" id="SignalP"/>
    </source>
</evidence>